<dbReference type="EMBL" id="CAJNJQ010000201">
    <property type="protein sequence ID" value="CAE7062879.1"/>
    <property type="molecule type" value="Genomic_DNA"/>
</dbReference>
<gene>
    <name evidence="3" type="ORF">RDB_LOCUS9104</name>
</gene>
<feature type="compositionally biased region" description="Basic residues" evidence="1">
    <location>
        <begin position="171"/>
        <end position="180"/>
    </location>
</feature>
<evidence type="ECO:0000313" key="4">
    <source>
        <dbReference type="Proteomes" id="UP000663827"/>
    </source>
</evidence>
<evidence type="ECO:0000313" key="3">
    <source>
        <dbReference type="EMBL" id="CAE7062879.1"/>
    </source>
</evidence>
<evidence type="ECO:0000259" key="2">
    <source>
        <dbReference type="Pfam" id="PF04937"/>
    </source>
</evidence>
<dbReference type="Proteomes" id="UP000663827">
    <property type="component" value="Unassembled WGS sequence"/>
</dbReference>
<dbReference type="InterPro" id="IPR007021">
    <property type="entry name" value="DUF659"/>
</dbReference>
<protein>
    <recommendedName>
        <fullName evidence="2">DUF659 domain-containing protein</fullName>
    </recommendedName>
</protein>
<feature type="domain" description="DUF659" evidence="2">
    <location>
        <begin position="348"/>
        <end position="493"/>
    </location>
</feature>
<proteinExistence type="predicted"/>
<evidence type="ECO:0000256" key="1">
    <source>
        <dbReference type="SAM" id="MobiDB-lite"/>
    </source>
</evidence>
<dbReference type="InterPro" id="IPR012337">
    <property type="entry name" value="RNaseH-like_sf"/>
</dbReference>
<comment type="caution">
    <text evidence="3">The sequence shown here is derived from an EMBL/GenBank/DDBJ whole genome shotgun (WGS) entry which is preliminary data.</text>
</comment>
<feature type="compositionally biased region" description="Basic residues" evidence="1">
    <location>
        <begin position="147"/>
        <end position="163"/>
    </location>
</feature>
<feature type="region of interest" description="Disordered" evidence="1">
    <location>
        <begin position="134"/>
        <end position="202"/>
    </location>
</feature>
<sequence length="550" mass="61863">MSTTNSSSNTQTDSSLDPRLYKLFSNLHNLPEGLPNHPDCYPFASNFTLDPDDVEFYGSQQGALNHRLELIFGSRSTGNAIQFKGRGRSLEAIVYILQKYINGDDGENTLLWKWVEDLTNSAAQIMPTRTYQIREQTTKGELSKAPFKSHSKKRPGNARKPRNRLPEAKIKVAKARSAKRWPHDPADLEDDDTTKIDEGGRTPDEFLDQLTIPCHSKLDRSHQRVRCVGTGCWWSWAKPRATARIIKHARWCDGINPDLQEEVQRRGASLSLAFRIKQRSDSGDILNYSATLPSIDAIRQKEERVNHALLKLLCDRMIPPSVVDCLRWREFIASLDESVSTASGSTISDNFVTTEAEYIRKESRKLLSQHEHLTLSYDGGTTRGHESVYTVHATIPSTRDALLMDGNEASGVSHTSEHICTILDKVLKAVGPEKFSCIVSDNAGNTRAAREMIEYEYPWIISLQDACHHQSNAAKDIGQLQYFQWCTLKMRSIITHFHSSSYAARHLAALRVLHNVLGGIVAVGNTRFASYYYAGRCPWAELGFSNLLDA</sequence>
<accession>A0A8H3HTM4</accession>
<name>A0A8H3HTM4_9AGAM</name>
<dbReference type="SUPFAM" id="SSF53098">
    <property type="entry name" value="Ribonuclease H-like"/>
    <property type="match status" value="1"/>
</dbReference>
<reference evidence="3" key="1">
    <citation type="submission" date="2021-01" db="EMBL/GenBank/DDBJ databases">
        <authorList>
            <person name="Kaushik A."/>
        </authorList>
    </citation>
    <scope>NUCLEOTIDE SEQUENCE</scope>
    <source>
        <strain evidence="3">AG5</strain>
    </source>
</reference>
<organism evidence="3 4">
    <name type="scientific">Rhizoctonia solani</name>
    <dbReference type="NCBI Taxonomy" id="456999"/>
    <lineage>
        <taxon>Eukaryota</taxon>
        <taxon>Fungi</taxon>
        <taxon>Dikarya</taxon>
        <taxon>Basidiomycota</taxon>
        <taxon>Agaricomycotina</taxon>
        <taxon>Agaricomycetes</taxon>
        <taxon>Cantharellales</taxon>
        <taxon>Ceratobasidiaceae</taxon>
        <taxon>Rhizoctonia</taxon>
    </lineage>
</organism>
<dbReference type="Pfam" id="PF04937">
    <property type="entry name" value="DUF659"/>
    <property type="match status" value="1"/>
</dbReference>
<feature type="compositionally biased region" description="Basic and acidic residues" evidence="1">
    <location>
        <begin position="193"/>
        <end position="202"/>
    </location>
</feature>
<dbReference type="AlphaFoldDB" id="A0A8H3HTM4"/>